<proteinExistence type="predicted"/>
<evidence type="ECO:0000313" key="4">
    <source>
        <dbReference type="Proteomes" id="UP000663505"/>
    </source>
</evidence>
<dbReference type="Gene3D" id="1.10.260.40">
    <property type="entry name" value="lambda repressor-like DNA-binding domains"/>
    <property type="match status" value="1"/>
</dbReference>
<dbReference type="GO" id="GO:0003677">
    <property type="term" value="F:DNA binding"/>
    <property type="evidence" value="ECO:0007669"/>
    <property type="project" value="UniProtKB-KW"/>
</dbReference>
<name>A0A9X7Z5R0_9BACL</name>
<dbReference type="GO" id="GO:0005829">
    <property type="term" value="C:cytosol"/>
    <property type="evidence" value="ECO:0007669"/>
    <property type="project" value="TreeGrafter"/>
</dbReference>
<dbReference type="CDD" id="cd00093">
    <property type="entry name" value="HTH_XRE"/>
    <property type="match status" value="1"/>
</dbReference>
<dbReference type="AlphaFoldDB" id="A0A9X7Z5R0"/>
<dbReference type="PANTHER" id="PTHR46797">
    <property type="entry name" value="HTH-TYPE TRANSCRIPTIONAL REGULATOR"/>
    <property type="match status" value="1"/>
</dbReference>
<dbReference type="RefSeq" id="WP_206654897.1">
    <property type="nucleotide sequence ID" value="NZ_CP071182.1"/>
</dbReference>
<keyword evidence="4" id="KW-1185">Reference proteome</keyword>
<reference evidence="3 4" key="1">
    <citation type="submission" date="2021-02" db="EMBL/GenBank/DDBJ databases">
        <title>Alicyclobacillus curvatus sp. nov. and Alicyclobacillus mengziensis sp. nov., two acidophilic bacteria isolated from acid mine drainage.</title>
        <authorList>
            <person name="Huang Y."/>
        </authorList>
    </citation>
    <scope>NUCLEOTIDE SEQUENCE [LARGE SCALE GENOMIC DNA]</scope>
    <source>
        <strain evidence="3 4">S30H14</strain>
    </source>
</reference>
<evidence type="ECO:0000313" key="3">
    <source>
        <dbReference type="EMBL" id="QSO45526.1"/>
    </source>
</evidence>
<dbReference type="EMBL" id="CP071182">
    <property type="protein sequence ID" value="QSO45526.1"/>
    <property type="molecule type" value="Genomic_DNA"/>
</dbReference>
<keyword evidence="1" id="KW-0238">DNA-binding</keyword>
<dbReference type="PANTHER" id="PTHR46797:SF13">
    <property type="entry name" value="HTH-TYPE TRANSCRIPTIONAL REGULATOR SINR"/>
    <property type="match status" value="1"/>
</dbReference>
<dbReference type="KEGG" id="afx:JZ786_13170"/>
<feature type="domain" description="HTH cro/C1-type" evidence="2">
    <location>
        <begin position="6"/>
        <end position="61"/>
    </location>
</feature>
<dbReference type="InterPro" id="IPR050807">
    <property type="entry name" value="TransReg_Diox_bact_type"/>
</dbReference>
<sequence length="71" mass="8081">MIGDRIRQLRRARRLSLSELAKRSGVAKSYLSAIERHKQVNPSVHIVERIASVLDVPMHVLLESTTGHIRQ</sequence>
<organism evidence="3 4">
    <name type="scientific">Alicyclobacillus mengziensis</name>
    <dbReference type="NCBI Taxonomy" id="2931921"/>
    <lineage>
        <taxon>Bacteria</taxon>
        <taxon>Bacillati</taxon>
        <taxon>Bacillota</taxon>
        <taxon>Bacilli</taxon>
        <taxon>Bacillales</taxon>
        <taxon>Alicyclobacillaceae</taxon>
        <taxon>Alicyclobacillus</taxon>
    </lineage>
</organism>
<evidence type="ECO:0000259" key="2">
    <source>
        <dbReference type="PROSITE" id="PS50943"/>
    </source>
</evidence>
<dbReference type="Proteomes" id="UP000663505">
    <property type="component" value="Chromosome"/>
</dbReference>
<dbReference type="SUPFAM" id="SSF47413">
    <property type="entry name" value="lambda repressor-like DNA-binding domains"/>
    <property type="match status" value="1"/>
</dbReference>
<dbReference type="PROSITE" id="PS50943">
    <property type="entry name" value="HTH_CROC1"/>
    <property type="match status" value="1"/>
</dbReference>
<dbReference type="InterPro" id="IPR010982">
    <property type="entry name" value="Lambda_DNA-bd_dom_sf"/>
</dbReference>
<dbReference type="InterPro" id="IPR001387">
    <property type="entry name" value="Cro/C1-type_HTH"/>
</dbReference>
<dbReference type="SMART" id="SM00530">
    <property type="entry name" value="HTH_XRE"/>
    <property type="match status" value="1"/>
</dbReference>
<protein>
    <submittedName>
        <fullName evidence="3">Helix-turn-helix domain-containing protein</fullName>
    </submittedName>
</protein>
<gene>
    <name evidence="3" type="ORF">JZ786_13170</name>
</gene>
<evidence type="ECO:0000256" key="1">
    <source>
        <dbReference type="ARBA" id="ARBA00023125"/>
    </source>
</evidence>
<accession>A0A9X7Z5R0</accession>
<dbReference type="GO" id="GO:0003700">
    <property type="term" value="F:DNA-binding transcription factor activity"/>
    <property type="evidence" value="ECO:0007669"/>
    <property type="project" value="TreeGrafter"/>
</dbReference>
<dbReference type="Pfam" id="PF01381">
    <property type="entry name" value="HTH_3"/>
    <property type="match status" value="1"/>
</dbReference>